<dbReference type="PANTHER" id="PTHR43434:SF13">
    <property type="entry name" value="PHOSPHOGLYCOLATE PHOSPHATASE"/>
    <property type="match status" value="1"/>
</dbReference>
<dbReference type="AlphaFoldDB" id="L0A9L5"/>
<dbReference type="Gene3D" id="1.10.150.240">
    <property type="entry name" value="Putative phosphatase, domain 2"/>
    <property type="match status" value="1"/>
</dbReference>
<dbReference type="InterPro" id="IPR041492">
    <property type="entry name" value="HAD_2"/>
</dbReference>
<reference evidence="1" key="1">
    <citation type="submission" date="2012-03" db="EMBL/GenBank/DDBJ databases">
        <title>Complete sequence of plasmid 1 of Deinococcus peraridilitoris DSM 19664.</title>
        <authorList>
            <consortium name="US DOE Joint Genome Institute (JGI-PGF)"/>
            <person name="Lucas S."/>
            <person name="Copeland A."/>
            <person name="Lapidus A."/>
            <person name="Glavina del Rio T."/>
            <person name="Dalin E."/>
            <person name="Tice H."/>
            <person name="Bruce D."/>
            <person name="Goodwin L."/>
            <person name="Pitluck S."/>
            <person name="Peters L."/>
            <person name="Mikhailova N."/>
            <person name="Lu M."/>
            <person name="Kyrpides N."/>
            <person name="Mavromatis K."/>
            <person name="Ivanova N."/>
            <person name="Brettin T."/>
            <person name="Detter J.C."/>
            <person name="Han C."/>
            <person name="Larimer F."/>
            <person name="Land M."/>
            <person name="Hauser L."/>
            <person name="Markowitz V."/>
            <person name="Cheng J.-F."/>
            <person name="Hugenholtz P."/>
            <person name="Woyke T."/>
            <person name="Wu D."/>
            <person name="Pukall R."/>
            <person name="Steenblock K."/>
            <person name="Brambilla E."/>
            <person name="Klenk H.-P."/>
            <person name="Eisen J.A."/>
        </authorList>
    </citation>
    <scope>NUCLEOTIDE SEQUENCE</scope>
    <source>
        <strain evidence="1">DSM 19664</strain>
        <plasmid evidence="1">pDEIPE01</plasmid>
    </source>
</reference>
<evidence type="ECO:0000313" key="1">
    <source>
        <dbReference type="EMBL" id="AFZ69570.1"/>
    </source>
</evidence>
<accession>L0A9L5</accession>
<dbReference type="PANTHER" id="PTHR43434">
    <property type="entry name" value="PHOSPHOGLYCOLATE PHOSPHATASE"/>
    <property type="match status" value="1"/>
</dbReference>
<gene>
    <name evidence="1" type="ordered locus">Deipe_4210</name>
    <name evidence="2" type="ordered locus">Deipe_4412</name>
</gene>
<reference evidence="3" key="3">
    <citation type="submission" date="2012-03" db="EMBL/GenBank/DDBJ databases">
        <title>Complete sequence of plasmid 2 of Deinococcus peraridilitoris DSM 19664.</title>
        <authorList>
            <person name="Lucas S."/>
            <person name="Copeland A."/>
            <person name="Lapidus A."/>
            <person name="Glavina del Rio T."/>
            <person name="Dalin E."/>
            <person name="Tice H."/>
            <person name="Bruce D."/>
            <person name="Goodwin L."/>
            <person name="Pitluck S."/>
            <person name="Peters L."/>
            <person name="Mikhailova N."/>
            <person name="Lu M."/>
            <person name="Kyrpides N."/>
            <person name="Mavromatis K."/>
            <person name="Ivanova N."/>
            <person name="Brettin T."/>
            <person name="Detter J.C."/>
            <person name="Han C."/>
            <person name="Larimer F."/>
            <person name="Land M."/>
            <person name="Hauser L."/>
            <person name="Markowitz V."/>
            <person name="Cheng J.-F."/>
            <person name="Hugenholtz P."/>
            <person name="Woyke T."/>
            <person name="Wu D."/>
            <person name="Pukall R."/>
            <person name="Steenblock K."/>
            <person name="Brambilla E."/>
            <person name="Klenk H.-P."/>
            <person name="Eisen J.A."/>
        </authorList>
    </citation>
    <scope>NUCLEOTIDE SEQUENCE [LARGE SCALE GENOMIC DNA]</scope>
    <source>
        <strain evidence="3">DSM 19664 / LMG 22246 / CIP 109416 / KR-200</strain>
        <plasmid evidence="3">Plasmid pDEIPE02</plasmid>
    </source>
</reference>
<dbReference type="Proteomes" id="UP000010467">
    <property type="component" value="Plasmid pDEIPE01"/>
</dbReference>
<dbReference type="KEGG" id="dpd:Deipe_4210"/>
<dbReference type="GO" id="GO:0008967">
    <property type="term" value="F:phosphoglycolate phosphatase activity"/>
    <property type="evidence" value="ECO:0007669"/>
    <property type="project" value="TreeGrafter"/>
</dbReference>
<dbReference type="GO" id="GO:0006281">
    <property type="term" value="P:DNA repair"/>
    <property type="evidence" value="ECO:0007669"/>
    <property type="project" value="TreeGrafter"/>
</dbReference>
<dbReference type="EMBL" id="CP003383">
    <property type="protein sequence ID" value="AFZ69570.1"/>
    <property type="molecule type" value="Genomic_DNA"/>
</dbReference>
<dbReference type="InterPro" id="IPR023214">
    <property type="entry name" value="HAD_sf"/>
</dbReference>
<dbReference type="EMBL" id="CP003384">
    <property type="protein sequence ID" value="AFZ69745.1"/>
    <property type="molecule type" value="Genomic_DNA"/>
</dbReference>
<keyword evidence="2" id="KW-0614">Plasmid</keyword>
<dbReference type="SUPFAM" id="SSF56784">
    <property type="entry name" value="HAD-like"/>
    <property type="match status" value="1"/>
</dbReference>
<dbReference type="InterPro" id="IPR036412">
    <property type="entry name" value="HAD-like_sf"/>
</dbReference>
<dbReference type="Gene3D" id="3.40.50.1000">
    <property type="entry name" value="HAD superfamily/HAD-like"/>
    <property type="match status" value="1"/>
</dbReference>
<sequence>MISHVVFDFDGTLADSPHLVVELYNEVARKQGFGEMTPENLHLLRGLSVRERSKQLGVPMHRLPGLMVQVARAYRAVTSRVALHDGVPELLRELRGRGMRVCVLSTNNEENIRDVLRRYDLEAMVSRVYCSNRIFGKASLLRRLMHHESVPADQLVYVGDEQRDVDACREVGVQVIAVSWGVDTLTRLQDARPDWLVHTPEGISRVVATPHKAMV</sequence>
<evidence type="ECO:0000313" key="3">
    <source>
        <dbReference type="Proteomes" id="UP000010467"/>
    </source>
</evidence>
<organism evidence="2 3">
    <name type="scientific">Deinococcus peraridilitoris (strain DSM 19664 / LMG 22246 / CIP 109416 / KR-200)</name>
    <dbReference type="NCBI Taxonomy" id="937777"/>
    <lineage>
        <taxon>Bacteria</taxon>
        <taxon>Thermotogati</taxon>
        <taxon>Deinococcota</taxon>
        <taxon>Deinococci</taxon>
        <taxon>Deinococcales</taxon>
        <taxon>Deinococcaceae</taxon>
        <taxon>Deinococcus</taxon>
    </lineage>
</organism>
<dbReference type="HOGENOM" id="CLU_045011_19_3_0"/>
<evidence type="ECO:0000313" key="2">
    <source>
        <dbReference type="EMBL" id="AFZ69745.1"/>
    </source>
</evidence>
<geneLocation type="plasmid" evidence="1 3">
    <name>pDEIPE01</name>
</geneLocation>
<name>L0A9L5_DEIPD</name>
<dbReference type="SFLD" id="SFLDS00003">
    <property type="entry name" value="Haloacid_Dehalogenase"/>
    <property type="match status" value="1"/>
</dbReference>
<dbReference type="OrthoDB" id="9807630at2"/>
<protein>
    <submittedName>
        <fullName evidence="2">Putative phosphatase</fullName>
    </submittedName>
</protein>
<dbReference type="InterPro" id="IPR050155">
    <property type="entry name" value="HAD-like_hydrolase_sf"/>
</dbReference>
<keyword evidence="3" id="KW-1185">Reference proteome</keyword>
<reference evidence="2" key="4">
    <citation type="submission" date="2012-03" db="EMBL/GenBank/DDBJ databases">
        <title>Complete sequence of plasmid 2 of Deinococcus peraridilitoris DSM 19664.</title>
        <authorList>
            <consortium name="US DOE Joint Genome Institute (JGI-PGF)"/>
            <person name="Lucas S."/>
            <person name="Copeland A."/>
            <person name="Lapidus A."/>
            <person name="Glavina del Rio T."/>
            <person name="Dalin E."/>
            <person name="Tice H."/>
            <person name="Bruce D."/>
            <person name="Goodwin L."/>
            <person name="Pitluck S."/>
            <person name="Peters L."/>
            <person name="Mikhailova N."/>
            <person name="Lu M."/>
            <person name="Kyrpides N."/>
            <person name="Mavromatis K."/>
            <person name="Ivanova N."/>
            <person name="Brettin T."/>
            <person name="Detter J.C."/>
            <person name="Han C."/>
            <person name="Larimer F."/>
            <person name="Land M."/>
            <person name="Hauser L."/>
            <person name="Markowitz V."/>
            <person name="Cheng J.-F."/>
            <person name="Hugenholtz P."/>
            <person name="Woyke T."/>
            <person name="Wu D."/>
            <person name="Pukall R."/>
            <person name="Steenblock K."/>
            <person name="Brambilla E."/>
            <person name="Klenk H.-P."/>
            <person name="Eisen J.A."/>
        </authorList>
    </citation>
    <scope>NUCLEOTIDE SEQUENCE</scope>
    <source>
        <strain evidence="2">DSM 19664</strain>
        <plasmid evidence="2">pDEIPE02</plasmid>
    </source>
</reference>
<geneLocation type="plasmid" evidence="2 3">
    <name>pDEIPE02</name>
</geneLocation>
<dbReference type="KEGG" id="dpd:Deipe_4412"/>
<dbReference type="RefSeq" id="WP_015231471.1">
    <property type="nucleotide sequence ID" value="NC_019789.1"/>
</dbReference>
<dbReference type="Pfam" id="PF13419">
    <property type="entry name" value="HAD_2"/>
    <property type="match status" value="1"/>
</dbReference>
<dbReference type="InterPro" id="IPR023198">
    <property type="entry name" value="PGP-like_dom2"/>
</dbReference>
<dbReference type="GO" id="GO:0005829">
    <property type="term" value="C:cytosol"/>
    <property type="evidence" value="ECO:0007669"/>
    <property type="project" value="TreeGrafter"/>
</dbReference>
<proteinExistence type="predicted"/>
<dbReference type="Proteomes" id="UP000010467">
    <property type="component" value="Plasmid pDEIPE02"/>
</dbReference>
<dbReference type="SFLD" id="SFLDG01129">
    <property type="entry name" value="C1.5:_HAD__Beta-PGM__Phosphata"/>
    <property type="match status" value="1"/>
</dbReference>
<dbReference type="PATRIC" id="fig|937777.3.peg.4239"/>
<reference evidence="3" key="2">
    <citation type="submission" date="2012-03" db="EMBL/GenBank/DDBJ databases">
        <title>Complete sequence of plasmid 1 of Deinococcus peraridilitoris DSM 19664.</title>
        <authorList>
            <person name="Lucas S."/>
            <person name="Copeland A."/>
            <person name="Lapidus A."/>
            <person name="Glavina del Rio T."/>
            <person name="Dalin E."/>
            <person name="Tice H."/>
            <person name="Bruce D."/>
            <person name="Goodwin L."/>
            <person name="Pitluck S."/>
            <person name="Peters L."/>
            <person name="Mikhailova N."/>
            <person name="Lu M."/>
            <person name="Kyrpides N."/>
            <person name="Mavromatis K."/>
            <person name="Ivanova N."/>
            <person name="Brettin T."/>
            <person name="Detter J.C."/>
            <person name="Han C."/>
            <person name="Larimer F."/>
            <person name="Land M."/>
            <person name="Hauser L."/>
            <person name="Markowitz V."/>
            <person name="Cheng J.-F."/>
            <person name="Hugenholtz P."/>
            <person name="Woyke T."/>
            <person name="Wu D."/>
            <person name="Pukall R."/>
            <person name="Steenblock K."/>
            <person name="Brambilla E."/>
            <person name="Klenk H.-P."/>
            <person name="Eisen J.A."/>
        </authorList>
    </citation>
    <scope>NUCLEOTIDE SEQUENCE [LARGE SCALE GENOMIC DNA]</scope>
    <source>
        <strain evidence="3">DSM 19664 / LMG 22246 / CIP 109416 / KR-200</strain>
        <plasmid evidence="3">Plasmid pDEIPE01</plasmid>
    </source>
</reference>